<dbReference type="Proteomes" id="UP000216897">
    <property type="component" value="Unassembled WGS sequence"/>
</dbReference>
<accession>A0ABX4GN43</accession>
<feature type="domain" description="Exotoxin A catalytic" evidence="1">
    <location>
        <begin position="205"/>
        <end position="284"/>
    </location>
</feature>
<keyword evidence="3" id="KW-1185">Reference proteome</keyword>
<protein>
    <recommendedName>
        <fullName evidence="1">Exotoxin A catalytic domain-containing protein</fullName>
    </recommendedName>
</protein>
<dbReference type="InterPro" id="IPR015099">
    <property type="entry name" value="Exotox-A_cataly_dom"/>
</dbReference>
<evidence type="ECO:0000313" key="3">
    <source>
        <dbReference type="Proteomes" id="UP000216897"/>
    </source>
</evidence>
<sequence length="354" mass="39858">MKNSHKAVVCQYRYDPLNRLLTQSFPSEPSTTTYLYADNRLATEVQGSTSSTLMRVMGENRVIAQHRAHNGIKDTVLLACDAQNSPLVARAELDHEQHAYTAYGFSPDNINSVSLLGYTGERQDVVTGHYLLGRGRRAYNPVLMRFNSPDLLSPFERGGINRYTYCTGDPINLIDPEATNAISHFFRSFFKAFKGASKKTSEPVEQVLEDGSVLIGYHGASNEQINQLISQGLHNNYVPTRSGREVFGRGFYVTRKPEVARVYANKLALSRAKRKTGSVVAVYLKNPKDKIHGIDQHFTFATPFKNPTYKNLIKLIEKNDDIVLKNNIHPHITLIKLPSAKHLPAVINRELRMR</sequence>
<dbReference type="Pfam" id="PF09009">
    <property type="entry name" value="Exotox-A_cataly"/>
    <property type="match status" value="1"/>
</dbReference>
<reference evidence="2 3" key="1">
    <citation type="submission" date="2017-08" db="EMBL/GenBank/DDBJ databases">
        <title>Genomic and metabolic characterisation of spoilage-associated Pseudomonas species.</title>
        <authorList>
            <person name="Stanborough T."/>
            <person name="Fegan N."/>
            <person name="Powell S.M."/>
            <person name="Singh T."/>
            <person name="Tamplin M.L."/>
            <person name="Chandry P.S."/>
        </authorList>
    </citation>
    <scope>NUCLEOTIDE SEQUENCE [LARGE SCALE GENOMIC DNA]</scope>
    <source>
        <strain evidence="2 3">L1814</strain>
    </source>
</reference>
<dbReference type="SUPFAM" id="SSF56399">
    <property type="entry name" value="ADP-ribosylation"/>
    <property type="match status" value="1"/>
</dbReference>
<proteinExistence type="predicted"/>
<evidence type="ECO:0000313" key="2">
    <source>
        <dbReference type="EMBL" id="OZY55563.1"/>
    </source>
</evidence>
<gene>
    <name evidence="2" type="ORF">CJF38_09075</name>
</gene>
<dbReference type="NCBIfam" id="TIGR03696">
    <property type="entry name" value="Rhs_assc_core"/>
    <property type="match status" value="1"/>
</dbReference>
<dbReference type="RefSeq" id="WP_083334253.1">
    <property type="nucleotide sequence ID" value="NZ_FNLA01000002.1"/>
</dbReference>
<organism evidence="2 3">
    <name type="scientific">Pseudomonas lundensis</name>
    <dbReference type="NCBI Taxonomy" id="86185"/>
    <lineage>
        <taxon>Bacteria</taxon>
        <taxon>Pseudomonadati</taxon>
        <taxon>Pseudomonadota</taxon>
        <taxon>Gammaproteobacteria</taxon>
        <taxon>Pseudomonadales</taxon>
        <taxon>Pseudomonadaceae</taxon>
        <taxon>Pseudomonas</taxon>
    </lineage>
</organism>
<dbReference type="InterPro" id="IPR022385">
    <property type="entry name" value="Rhs_assc_core"/>
</dbReference>
<dbReference type="Gene3D" id="3.90.175.10">
    <property type="entry name" value="Diphtheria Toxin, domain 1"/>
    <property type="match status" value="1"/>
</dbReference>
<comment type="caution">
    <text evidence="2">The sequence shown here is derived from an EMBL/GenBank/DDBJ whole genome shotgun (WGS) entry which is preliminary data.</text>
</comment>
<name>A0ABX4GN43_9PSED</name>
<dbReference type="Gene3D" id="2.180.10.10">
    <property type="entry name" value="RHS repeat-associated core"/>
    <property type="match status" value="1"/>
</dbReference>
<dbReference type="EMBL" id="NQKG01000006">
    <property type="protein sequence ID" value="OZY55563.1"/>
    <property type="molecule type" value="Genomic_DNA"/>
</dbReference>
<evidence type="ECO:0000259" key="1">
    <source>
        <dbReference type="Pfam" id="PF09009"/>
    </source>
</evidence>